<feature type="domain" description="Peroxin/Ferlin" evidence="13">
    <location>
        <begin position="64"/>
        <end position="125"/>
    </location>
</feature>
<evidence type="ECO:0000256" key="6">
    <source>
        <dbReference type="ARBA" id="ARBA00023006"/>
    </source>
</evidence>
<protein>
    <recommendedName>
        <fullName evidence="4">Tectonin beta-propeller repeat-containing protein 1</fullName>
    </recommendedName>
</protein>
<dbReference type="RefSeq" id="XP_029311821.1">
    <property type="nucleotide sequence ID" value="XM_029455961.1"/>
</dbReference>
<evidence type="ECO:0000256" key="1">
    <source>
        <dbReference type="ARBA" id="ARBA00004652"/>
    </source>
</evidence>
<name>A0A6J2RNL7_COTGO</name>
<dbReference type="SMART" id="SM00706">
    <property type="entry name" value="TECPR"/>
    <property type="match status" value="11"/>
</dbReference>
<dbReference type="InParanoid" id="A0A6J2RNL7"/>
<keyword evidence="8" id="KW-0472">Membrane</keyword>
<dbReference type="FunFam" id="2.30.29.30:FF:000690">
    <property type="entry name" value="Tectonin beta-propeller repeat-containing protein 1"/>
    <property type="match status" value="1"/>
</dbReference>
<dbReference type="CDD" id="cd13300">
    <property type="entry name" value="PH1_TECPR1"/>
    <property type="match status" value="1"/>
</dbReference>
<dbReference type="SMART" id="SM00694">
    <property type="entry name" value="DysFC"/>
    <property type="match status" value="2"/>
</dbReference>
<feature type="domain" description="Peroxin/Ferlin" evidence="13">
    <location>
        <begin position="846"/>
        <end position="907"/>
    </location>
</feature>
<organism evidence="15 16">
    <name type="scientific">Cottoperca gobio</name>
    <name type="common">Frogmouth</name>
    <name type="synonym">Aphritis gobio</name>
    <dbReference type="NCBI Taxonomy" id="56716"/>
    <lineage>
        <taxon>Eukaryota</taxon>
        <taxon>Metazoa</taxon>
        <taxon>Chordata</taxon>
        <taxon>Craniata</taxon>
        <taxon>Vertebrata</taxon>
        <taxon>Euteleostomi</taxon>
        <taxon>Actinopterygii</taxon>
        <taxon>Neopterygii</taxon>
        <taxon>Teleostei</taxon>
        <taxon>Neoteleostei</taxon>
        <taxon>Acanthomorphata</taxon>
        <taxon>Eupercaria</taxon>
        <taxon>Perciformes</taxon>
        <taxon>Notothenioidei</taxon>
        <taxon>Bovichtidae</taxon>
        <taxon>Cottoperca</taxon>
    </lineage>
</organism>
<dbReference type="CTD" id="556500"/>
<dbReference type="GO" id="GO:0000421">
    <property type="term" value="C:autophagosome membrane"/>
    <property type="evidence" value="ECO:0007669"/>
    <property type="project" value="UniProtKB-SubCell"/>
</dbReference>
<feature type="domain" description="Peroxin/Ferlin" evidence="14">
    <location>
        <begin position="918"/>
        <end position="951"/>
    </location>
</feature>
<dbReference type="InterPro" id="IPR010482">
    <property type="entry name" value="TECPR1-like_DysF"/>
</dbReference>
<dbReference type="SUPFAM" id="SSF50729">
    <property type="entry name" value="PH domain-like"/>
    <property type="match status" value="1"/>
</dbReference>
<dbReference type="AlphaFoldDB" id="A0A6J2RNL7"/>
<evidence type="ECO:0000313" key="15">
    <source>
        <dbReference type="Proteomes" id="UP000504630"/>
    </source>
</evidence>
<gene>
    <name evidence="16" type="primary">tecpr1a</name>
</gene>
<evidence type="ECO:0000256" key="8">
    <source>
        <dbReference type="ARBA" id="ARBA00023136"/>
    </source>
</evidence>
<evidence type="ECO:0000259" key="14">
    <source>
        <dbReference type="SMART" id="SM00694"/>
    </source>
</evidence>
<evidence type="ECO:0000256" key="3">
    <source>
        <dbReference type="ARBA" id="ARBA00005966"/>
    </source>
</evidence>
<dbReference type="GO" id="GO:0006914">
    <property type="term" value="P:autophagy"/>
    <property type="evidence" value="ECO:0007669"/>
    <property type="project" value="UniProtKB-KW"/>
</dbReference>
<dbReference type="OrthoDB" id="72441at2759"/>
<dbReference type="Pfam" id="PF06398">
    <property type="entry name" value="Pex24p"/>
    <property type="match status" value="2"/>
</dbReference>
<dbReference type="GO" id="GO:0005765">
    <property type="term" value="C:lysosomal membrane"/>
    <property type="evidence" value="ECO:0007669"/>
    <property type="project" value="UniProtKB-SubCell"/>
</dbReference>
<keyword evidence="15" id="KW-1185">Reference proteome</keyword>
<evidence type="ECO:0000259" key="13">
    <source>
        <dbReference type="SMART" id="SM00693"/>
    </source>
</evidence>
<dbReference type="KEGG" id="cgob:115024431"/>
<dbReference type="PANTHER" id="PTHR23250:SF11">
    <property type="entry name" value="TECTONIN BETA-PROPELLER REPEAT-CONTAINING PROTEIN 1 ISOFORM X1"/>
    <property type="match status" value="1"/>
</dbReference>
<evidence type="ECO:0000256" key="5">
    <source>
        <dbReference type="ARBA" id="ARBA00022737"/>
    </source>
</evidence>
<reference evidence="16" key="1">
    <citation type="submission" date="2025-08" db="UniProtKB">
        <authorList>
            <consortium name="RefSeq"/>
        </authorList>
    </citation>
    <scope>IDENTIFICATION</scope>
</reference>
<evidence type="ECO:0000256" key="7">
    <source>
        <dbReference type="ARBA" id="ARBA00023121"/>
    </source>
</evidence>
<feature type="domain" description="Peroxin/Ferlin" evidence="14">
    <location>
        <begin position="137"/>
        <end position="170"/>
    </location>
</feature>
<dbReference type="InterPro" id="IPR051513">
    <property type="entry name" value="Tectonin_beta-prop"/>
</dbReference>
<proteinExistence type="inferred from homology"/>
<sequence>MPVSLLWAVDVYGRVYSLSTAGQLWEQCRDAQMEFKRVTAAQQCCWGIACDNNIYLNVHASDLPVRYQEETYENQRWNPVDSFSERLLPSDRWQWSDVTGLQHQPLDNFLLPSGSWEWEGDWHVDENFEGEPTEKKGWTYAIDFPAYYTKDKKWNSCVRRRRWLRYRTYKAMDTWAKIPSQETTLPDPFSDISCGGWEINEEPRGRLSLWAVSLQGKVWFREGIYHLNPEGSSWEEVSLPGEVIQISCGPVDLIWAVLWEGQLIVREGISRDCPKGTSWAEVDSPSPDVGATHVAVGINVVWALTKDNKVWFRRGVNSHNPCGSGWIGMIGEMTMINVGLNDQVFAISCEDRAVYLRQGVTSSELSGKTWRAVTVPRDGDRSHSSASASSLQSAGCYFCGEARAQSAVSDVESDTERGSTDGASRPVASPPPESSVVAPTDEPVETPKPRIPKVTSDSFISELVSDREPGKTSREGGPAGPAVLEEDPVPGEEEVKAPSASVALSPSQSGGPLVPQWSNVDLEEVQAQTVAAADSADTCSLSSVATYTLAMEDPYGADEHPLWAWVSGGGCSVDSHSQLNWFNSMNASLVQSVQSMSLSVTPAQTAAWRRQIFDQLNERTKREMDNFRHYEQAVEQSVWVKKGTMQWWRDWKPHKWIDVHFALEQFSGPEGNKDGILFIYYNFFEEKKYLHAFINEVTILVPVLNDSKHSFAIYTPERTKQRWPIRLSAATELEMQDWLALLSVSCCDSRGIQGPPSKQAVWSITCKGDIFVSEPSASLEAMPYPTPCDQMFWRQVGGHLRMVECNSVGIVWGIGYDHTAWVHSGGYGGGFFQGLASSTDNIHTQSDVKSVYIYENQRWNPVTGYTNRGLPTDRYMWSDASGLHECTKTNMKPPSPQWTWVADWTVDYSVSGGTDREGWQYAADFPASYHGHKTLKDFVRRRRWARKCKMTTTGPWQEVPPISLSDVTILPCAARSSVDVVPVWAISNKGDVLCRLGVTALTPAGSSWLHVGTDQPFKSISIGAASQVWAIAKDASAFHRGSVSPQSPAGDCWYHIPSPAKQKLKQVSVGRTSVYAVDENGNLWYRQGVTPSYPQGSSWEHISNNVRKVSVGPLDQVWIIADKVQGSQSLSCGTVCHRLGVQPMEPKGQTWDYGIGGGWDHITVRGNCMEPPRVHLPSLTAPASQSPLPVRNTEVNGNAVGC</sequence>
<comment type="similarity">
    <text evidence="3">Belongs to the TECPR1 family.</text>
</comment>
<comment type="subcellular location">
    <subcellularLocation>
        <location evidence="1">Cytoplasmic vesicle</location>
        <location evidence="1">Autophagosome membrane</location>
    </subcellularLocation>
    <subcellularLocation>
        <location evidence="2">Lysosome membrane</location>
    </subcellularLocation>
</comment>
<feature type="compositionally biased region" description="Basic and acidic residues" evidence="11">
    <location>
        <begin position="464"/>
        <end position="474"/>
    </location>
</feature>
<feature type="domain" description="PH" evidence="12">
    <location>
        <begin position="639"/>
        <end position="749"/>
    </location>
</feature>
<dbReference type="SMART" id="SM00693">
    <property type="entry name" value="DysFN"/>
    <property type="match status" value="2"/>
</dbReference>
<dbReference type="SMART" id="SM00233">
    <property type="entry name" value="PH"/>
    <property type="match status" value="1"/>
</dbReference>
<evidence type="ECO:0000313" key="16">
    <source>
        <dbReference type="RefSeq" id="XP_029311821.1"/>
    </source>
</evidence>
<keyword evidence="7" id="KW-0446">Lipid-binding</keyword>
<dbReference type="InterPro" id="IPR001849">
    <property type="entry name" value="PH_domain"/>
</dbReference>
<dbReference type="PANTHER" id="PTHR23250">
    <property type="entry name" value="DYSFERLIN-RELATED"/>
    <property type="match status" value="1"/>
</dbReference>
<dbReference type="GO" id="GO:0008289">
    <property type="term" value="F:lipid binding"/>
    <property type="evidence" value="ECO:0007669"/>
    <property type="project" value="UniProtKB-KW"/>
</dbReference>
<dbReference type="Proteomes" id="UP000504630">
    <property type="component" value="Chromosome 19"/>
</dbReference>
<dbReference type="InterPro" id="IPR006614">
    <property type="entry name" value="Peroxin/Ferlin"/>
</dbReference>
<keyword evidence="10" id="KW-0968">Cytoplasmic vesicle</keyword>
<keyword evidence="9" id="KW-0458">Lysosome</keyword>
<evidence type="ECO:0000256" key="2">
    <source>
        <dbReference type="ARBA" id="ARBA00004656"/>
    </source>
</evidence>
<keyword evidence="5" id="KW-0677">Repeat</keyword>
<dbReference type="Pfam" id="PF06462">
    <property type="entry name" value="Hyd_WA"/>
    <property type="match status" value="8"/>
</dbReference>
<keyword evidence="6" id="KW-0072">Autophagy</keyword>
<evidence type="ECO:0000256" key="11">
    <source>
        <dbReference type="SAM" id="MobiDB-lite"/>
    </source>
</evidence>
<accession>A0A6J2RNL7</accession>
<dbReference type="GeneID" id="115024431"/>
<dbReference type="GO" id="GO:0031410">
    <property type="term" value="C:cytoplasmic vesicle"/>
    <property type="evidence" value="ECO:0007669"/>
    <property type="project" value="UniProtKB-KW"/>
</dbReference>
<evidence type="ECO:0000259" key="12">
    <source>
        <dbReference type="SMART" id="SM00233"/>
    </source>
</evidence>
<evidence type="ECO:0000256" key="10">
    <source>
        <dbReference type="ARBA" id="ARBA00023329"/>
    </source>
</evidence>
<evidence type="ECO:0000256" key="9">
    <source>
        <dbReference type="ARBA" id="ARBA00023228"/>
    </source>
</evidence>
<dbReference type="InterPro" id="IPR006624">
    <property type="entry name" value="Beta-propeller_rpt_TECPR"/>
</dbReference>
<feature type="region of interest" description="Disordered" evidence="11">
    <location>
        <begin position="407"/>
        <end position="512"/>
    </location>
</feature>
<evidence type="ECO:0000256" key="4">
    <source>
        <dbReference type="ARBA" id="ARBA00016409"/>
    </source>
</evidence>